<evidence type="ECO:0000256" key="2">
    <source>
        <dbReference type="ARBA" id="ARBA00023002"/>
    </source>
</evidence>
<dbReference type="Pfam" id="PF02668">
    <property type="entry name" value="TauD"/>
    <property type="match status" value="2"/>
</dbReference>
<dbReference type="InterPro" id="IPR042098">
    <property type="entry name" value="TauD-like_sf"/>
</dbReference>
<sequence length="222" mass="24866">MHDLIENAMDRLAKEGWASFCIPSQSGGEMEKTSLEIAHNIGVPSPSRRRGPMVDHLSPVNQQVAKARSLSARYGLGEFPWHTDGAHWCTPPRYLVMGCLEADEKVADTIICDGHLIAPLSSDAARSAVFRVTNGGNSFYASVRPTLGHYFRYDPGCMTPLDDRALAMINSMDHQLPEREVRIGWTKGRYLLLDNWRFLHRREASAGSTTRKLIRVTVMENN</sequence>
<evidence type="ECO:0000259" key="4">
    <source>
        <dbReference type="Pfam" id="PF02668"/>
    </source>
</evidence>
<dbReference type="GO" id="GO:0017000">
    <property type="term" value="P:antibiotic biosynthetic process"/>
    <property type="evidence" value="ECO:0007669"/>
    <property type="project" value="UniProtKB-KW"/>
</dbReference>
<dbReference type="Gene3D" id="3.60.130.10">
    <property type="entry name" value="Clavaminate synthase-like"/>
    <property type="match status" value="1"/>
</dbReference>
<gene>
    <name evidence="5" type="ORF">IZU98_02855</name>
</gene>
<protein>
    <submittedName>
        <fullName evidence="5">TauD/TfdA family dioxygenase</fullName>
    </submittedName>
</protein>
<keyword evidence="2" id="KW-0560">Oxidoreductase</keyword>
<dbReference type="Proteomes" id="UP000594430">
    <property type="component" value="Chromosome"/>
</dbReference>
<dbReference type="AlphaFoldDB" id="A0A7S9L8U5"/>
<dbReference type="SUPFAM" id="SSF51197">
    <property type="entry name" value="Clavaminate synthase-like"/>
    <property type="match status" value="1"/>
</dbReference>
<dbReference type="PANTHER" id="PTHR10696:SF56">
    <property type="entry name" value="TAUD_TFDA-LIKE DOMAIN-CONTAINING PROTEIN"/>
    <property type="match status" value="1"/>
</dbReference>
<evidence type="ECO:0000313" key="6">
    <source>
        <dbReference type="Proteomes" id="UP000594430"/>
    </source>
</evidence>
<evidence type="ECO:0000256" key="3">
    <source>
        <dbReference type="ARBA" id="ARBA00023194"/>
    </source>
</evidence>
<evidence type="ECO:0000256" key="1">
    <source>
        <dbReference type="ARBA" id="ARBA00001954"/>
    </source>
</evidence>
<accession>A0A7S9L8U5</accession>
<dbReference type="RefSeq" id="WP_196110359.1">
    <property type="nucleotide sequence ID" value="NZ_CP064943.1"/>
</dbReference>
<organism evidence="5 6">
    <name type="scientific">Pseudomonas fulva</name>
    <dbReference type="NCBI Taxonomy" id="47880"/>
    <lineage>
        <taxon>Bacteria</taxon>
        <taxon>Pseudomonadati</taxon>
        <taxon>Pseudomonadota</taxon>
        <taxon>Gammaproteobacteria</taxon>
        <taxon>Pseudomonadales</taxon>
        <taxon>Pseudomonadaceae</taxon>
        <taxon>Pseudomonas</taxon>
    </lineage>
</organism>
<feature type="domain" description="TauD/TfdA-like" evidence="4">
    <location>
        <begin position="134"/>
        <end position="217"/>
    </location>
</feature>
<dbReference type="EMBL" id="CP064946">
    <property type="protein sequence ID" value="QPH49687.1"/>
    <property type="molecule type" value="Genomic_DNA"/>
</dbReference>
<name>A0A7S9L8U5_9PSED</name>
<proteinExistence type="predicted"/>
<dbReference type="GO" id="GO:0016706">
    <property type="term" value="F:2-oxoglutarate-dependent dioxygenase activity"/>
    <property type="evidence" value="ECO:0007669"/>
    <property type="project" value="UniProtKB-ARBA"/>
</dbReference>
<dbReference type="InterPro" id="IPR003819">
    <property type="entry name" value="TauD/TfdA-like"/>
</dbReference>
<reference evidence="5 6" key="1">
    <citation type="submission" date="2020-11" db="EMBL/GenBank/DDBJ databases">
        <title>Pseudomonas fulva producing VIM-24.</title>
        <authorList>
            <person name="Liu S."/>
        </authorList>
    </citation>
    <scope>NUCLEOTIDE SEQUENCE [LARGE SCALE GENOMIC DNA]</scope>
    <source>
        <strain evidence="5 6">ZDHY414</strain>
    </source>
</reference>
<evidence type="ECO:0000313" key="5">
    <source>
        <dbReference type="EMBL" id="QPH49687.1"/>
    </source>
</evidence>
<keyword evidence="5" id="KW-0223">Dioxygenase</keyword>
<dbReference type="PANTHER" id="PTHR10696">
    <property type="entry name" value="GAMMA-BUTYROBETAINE HYDROXYLASE-RELATED"/>
    <property type="match status" value="1"/>
</dbReference>
<keyword evidence="3" id="KW-0045">Antibiotic biosynthesis</keyword>
<dbReference type="InterPro" id="IPR050411">
    <property type="entry name" value="AlphaKG_dependent_hydroxylases"/>
</dbReference>
<comment type="cofactor">
    <cofactor evidence="1">
        <name>Fe(2+)</name>
        <dbReference type="ChEBI" id="CHEBI:29033"/>
    </cofactor>
</comment>
<feature type="domain" description="TauD/TfdA-like" evidence="4">
    <location>
        <begin position="45"/>
        <end position="128"/>
    </location>
</feature>